<dbReference type="InterPro" id="IPR016159">
    <property type="entry name" value="Cullin_repeat-like_dom_sf"/>
</dbReference>
<dbReference type="EnsemblPlants" id="EMT19342">
    <property type="protein sequence ID" value="EMT19342"/>
    <property type="gene ID" value="F775_00485"/>
</dbReference>
<evidence type="ECO:0000256" key="3">
    <source>
        <dbReference type="RuleBase" id="RU365026"/>
    </source>
</evidence>
<proteinExistence type="inferred from homology"/>
<protein>
    <recommendedName>
        <fullName evidence="3">Exocyst subunit Exo70 family protein</fullName>
    </recommendedName>
</protein>
<reference evidence="5" key="1">
    <citation type="submission" date="2015-06" db="UniProtKB">
        <authorList>
            <consortium name="EnsemblPlants"/>
        </authorList>
    </citation>
    <scope>IDENTIFICATION</scope>
</reference>
<organism evidence="5">
    <name type="scientific">Aegilops tauschii</name>
    <name type="common">Tausch's goatgrass</name>
    <name type="synonym">Aegilops squarrosa</name>
    <dbReference type="NCBI Taxonomy" id="37682"/>
    <lineage>
        <taxon>Eukaryota</taxon>
        <taxon>Viridiplantae</taxon>
        <taxon>Streptophyta</taxon>
        <taxon>Embryophyta</taxon>
        <taxon>Tracheophyta</taxon>
        <taxon>Spermatophyta</taxon>
        <taxon>Magnoliopsida</taxon>
        <taxon>Liliopsida</taxon>
        <taxon>Poales</taxon>
        <taxon>Poaceae</taxon>
        <taxon>BOP clade</taxon>
        <taxon>Pooideae</taxon>
        <taxon>Triticodae</taxon>
        <taxon>Triticeae</taxon>
        <taxon>Triticinae</taxon>
        <taxon>Aegilops</taxon>
    </lineage>
</organism>
<dbReference type="AlphaFoldDB" id="N1R1F9"/>
<dbReference type="PANTHER" id="PTHR12542:SF170">
    <property type="entry name" value="EXOCYST SUBUNIT EXO70 FAMILY PROTEIN"/>
    <property type="match status" value="1"/>
</dbReference>
<evidence type="ECO:0000256" key="2">
    <source>
        <dbReference type="ARBA" id="ARBA00022448"/>
    </source>
</evidence>
<feature type="domain" description="Exocyst complex subunit Exo70 C-terminal" evidence="4">
    <location>
        <begin position="189"/>
        <end position="237"/>
    </location>
</feature>
<accession>N1R1F9</accession>
<dbReference type="SUPFAM" id="SSF74788">
    <property type="entry name" value="Cullin repeat-like"/>
    <property type="match status" value="1"/>
</dbReference>
<dbReference type="InterPro" id="IPR004140">
    <property type="entry name" value="Exo70"/>
</dbReference>
<keyword evidence="3" id="KW-0268">Exocytosis</keyword>
<dbReference type="GO" id="GO:0000145">
    <property type="term" value="C:exocyst"/>
    <property type="evidence" value="ECO:0007669"/>
    <property type="project" value="InterPro"/>
</dbReference>
<dbReference type="PANTHER" id="PTHR12542">
    <property type="entry name" value="EXOCYST COMPLEX PROTEIN EXO70"/>
    <property type="match status" value="1"/>
</dbReference>
<evidence type="ECO:0000259" key="4">
    <source>
        <dbReference type="Pfam" id="PF03081"/>
    </source>
</evidence>
<name>N1R1F9_AEGTA</name>
<dbReference type="GO" id="GO:0006887">
    <property type="term" value="P:exocytosis"/>
    <property type="evidence" value="ECO:0007669"/>
    <property type="project" value="UniProtKB-KW"/>
</dbReference>
<evidence type="ECO:0000313" key="5">
    <source>
        <dbReference type="EnsemblPlants" id="EMT19342"/>
    </source>
</evidence>
<keyword evidence="3" id="KW-0653">Protein transport</keyword>
<dbReference type="InterPro" id="IPR046364">
    <property type="entry name" value="Exo70_C"/>
</dbReference>
<dbReference type="GO" id="GO:0005546">
    <property type="term" value="F:phosphatidylinositol-4,5-bisphosphate binding"/>
    <property type="evidence" value="ECO:0007669"/>
    <property type="project" value="InterPro"/>
</dbReference>
<evidence type="ECO:0000256" key="1">
    <source>
        <dbReference type="ARBA" id="ARBA00006756"/>
    </source>
</evidence>
<sequence>MVGRLAAVPEESMDCSTAAYPPRGVYCDRIRKVAVSGVQIRSTICSHSQSGHSGSRSSCSTASNSYPSNNSGCSSGSASDVVLEYSRAQEELNRIARQMVSDGYTQRMVQAIAFHVAPPAPAHIQHHDGRDEYSYGRRKSQLCTDIGLRYLFQLNYSYFISQECAPSFSLDATMLGSPAPQSLLAPELTAFHRTYQAQKFWKVPDPLLRDMLRRVITDRVVSSYRHYLKEHPELEKHIGRESSNPKVLEDMLGELFEG</sequence>
<comment type="similarity">
    <text evidence="1 3">Belongs to the EXO70 family.</text>
</comment>
<dbReference type="Pfam" id="PF03081">
    <property type="entry name" value="Exo70_C"/>
    <property type="match status" value="1"/>
</dbReference>
<keyword evidence="2 3" id="KW-0813">Transport</keyword>
<dbReference type="Gene3D" id="1.20.1280.170">
    <property type="entry name" value="Exocyst complex component Exo70"/>
    <property type="match status" value="1"/>
</dbReference>
<comment type="function">
    <text evidence="3">Component of the exocyst complex.</text>
</comment>
<dbReference type="GO" id="GO:0015031">
    <property type="term" value="P:protein transport"/>
    <property type="evidence" value="ECO:0007669"/>
    <property type="project" value="UniProtKB-KW"/>
</dbReference>